<dbReference type="SFLD" id="SFLDS00005">
    <property type="entry name" value="Isoprenoid_Synthase_Type_I"/>
    <property type="match status" value="1"/>
</dbReference>
<evidence type="ECO:0000313" key="2">
    <source>
        <dbReference type="Proteomes" id="UP001379945"/>
    </source>
</evidence>
<dbReference type="SFLD" id="SFLDG01018">
    <property type="entry name" value="Squalene/Phytoene_Synthase_Lik"/>
    <property type="match status" value="1"/>
</dbReference>
<dbReference type="InterPro" id="IPR008949">
    <property type="entry name" value="Isoprenoid_synthase_dom_sf"/>
</dbReference>
<protein>
    <submittedName>
        <fullName evidence="1">Squalene synthase HpnC</fullName>
        <ecNumber evidence="1">2.5.1.21</ecNumber>
    </submittedName>
</protein>
<accession>A0ABU9C2B0</accession>
<organism evidence="1 2">
    <name type="scientific">Ideonella margarita</name>
    <dbReference type="NCBI Taxonomy" id="2984191"/>
    <lineage>
        <taxon>Bacteria</taxon>
        <taxon>Pseudomonadati</taxon>
        <taxon>Pseudomonadota</taxon>
        <taxon>Betaproteobacteria</taxon>
        <taxon>Burkholderiales</taxon>
        <taxon>Sphaerotilaceae</taxon>
        <taxon>Ideonella</taxon>
    </lineage>
</organism>
<dbReference type="InterPro" id="IPR002060">
    <property type="entry name" value="Squ/phyt_synthse"/>
</dbReference>
<dbReference type="NCBIfam" id="TIGR03464">
    <property type="entry name" value="HpnC"/>
    <property type="match status" value="1"/>
</dbReference>
<dbReference type="Pfam" id="PF00494">
    <property type="entry name" value="SQS_PSY"/>
    <property type="match status" value="1"/>
</dbReference>
<dbReference type="Proteomes" id="UP001379945">
    <property type="component" value="Unassembled WGS sequence"/>
</dbReference>
<dbReference type="Gene3D" id="1.10.600.10">
    <property type="entry name" value="Farnesyl Diphosphate Synthase"/>
    <property type="match status" value="1"/>
</dbReference>
<reference evidence="1 2" key="1">
    <citation type="submission" date="2024-04" db="EMBL/GenBank/DDBJ databases">
        <title>Novel species of the genus Ideonella isolated from streams.</title>
        <authorList>
            <person name="Lu H."/>
        </authorList>
    </citation>
    <scope>NUCLEOTIDE SEQUENCE [LARGE SCALE GENOMIC DNA]</scope>
    <source>
        <strain evidence="1 2">LYT19W</strain>
    </source>
</reference>
<keyword evidence="2" id="KW-1185">Reference proteome</keyword>
<dbReference type="EC" id="2.5.1.21" evidence="1"/>
<dbReference type="CDD" id="cd00683">
    <property type="entry name" value="Trans_IPPS_HH"/>
    <property type="match status" value="1"/>
</dbReference>
<proteinExistence type="predicted"/>
<evidence type="ECO:0000313" key="1">
    <source>
        <dbReference type="EMBL" id="MEK8046001.1"/>
    </source>
</evidence>
<dbReference type="PANTHER" id="PTHR31480">
    <property type="entry name" value="BIFUNCTIONAL LYCOPENE CYCLASE/PHYTOENE SYNTHASE"/>
    <property type="match status" value="1"/>
</dbReference>
<dbReference type="SFLD" id="SFLDG01212">
    <property type="entry name" value="Phytoene_synthase_like"/>
    <property type="match status" value="1"/>
</dbReference>
<comment type="caution">
    <text evidence="1">The sequence shown here is derived from an EMBL/GenBank/DDBJ whole genome shotgun (WGS) entry which is preliminary data.</text>
</comment>
<dbReference type="SUPFAM" id="SSF48576">
    <property type="entry name" value="Terpenoid synthases"/>
    <property type="match status" value="1"/>
</dbReference>
<dbReference type="InterPro" id="IPR044843">
    <property type="entry name" value="Trans_IPPS_bact-type"/>
</dbReference>
<dbReference type="InterPro" id="IPR017827">
    <property type="entry name" value="HSQ_synthase_HpnC"/>
</dbReference>
<sequence length="279" mass="31251">MSIEHYENFPVASWLCPPALRPPITAIYHFARTADDIADEGDASADQRLADLRLYQQCLHAADRDELPTMRWPGVFAALQAQIRQWQLPLPLLDALLSAFMQDTANPVHDDQASLLDYCSRSANPVGRLLLHLYGINDAVALRRSDAICSALQLINFWQDIQVDLSRGRCYLTRQDLAAHGLPAPEELMQARQLQGSAASRALVKALVEQARALMLEGAPLVHQLHGRVAWELRLVVQGGLRILEKIEHMNFSTFERRPTVGAADVPLMLWRAARMPAR</sequence>
<name>A0ABU9C2B0_9BURK</name>
<dbReference type="RefSeq" id="WP_341398282.1">
    <property type="nucleotide sequence ID" value="NZ_JBBUTI010000004.1"/>
</dbReference>
<dbReference type="GO" id="GO:0051996">
    <property type="term" value="F:squalene synthase [NAD(P)H] activity"/>
    <property type="evidence" value="ECO:0007669"/>
    <property type="project" value="UniProtKB-EC"/>
</dbReference>
<dbReference type="EMBL" id="JBBUTI010000004">
    <property type="protein sequence ID" value="MEK8046001.1"/>
    <property type="molecule type" value="Genomic_DNA"/>
</dbReference>
<dbReference type="InterPro" id="IPR033904">
    <property type="entry name" value="Trans_IPPS_HH"/>
</dbReference>
<gene>
    <name evidence="1" type="primary">hpnC</name>
    <name evidence="1" type="ORF">AACH00_06545</name>
</gene>
<keyword evidence="1" id="KW-0808">Transferase</keyword>